<dbReference type="EMBL" id="RBKU01000001">
    <property type="protein sequence ID" value="RKR82513.1"/>
    <property type="molecule type" value="Genomic_DNA"/>
</dbReference>
<dbReference type="AlphaFoldDB" id="A0A495J178"/>
<reference evidence="1 2" key="1">
    <citation type="submission" date="2018-10" db="EMBL/GenBank/DDBJ databases">
        <title>Genomic Encyclopedia of Archaeal and Bacterial Type Strains, Phase II (KMG-II): from individual species to whole genera.</title>
        <authorList>
            <person name="Goeker M."/>
        </authorList>
    </citation>
    <scope>NUCLEOTIDE SEQUENCE [LARGE SCALE GENOMIC DNA]</scope>
    <source>
        <strain evidence="1 2">DSM 18602</strain>
    </source>
</reference>
<organism evidence="1 2">
    <name type="scientific">Mucilaginibacter gracilis</name>
    <dbReference type="NCBI Taxonomy" id="423350"/>
    <lineage>
        <taxon>Bacteria</taxon>
        <taxon>Pseudomonadati</taxon>
        <taxon>Bacteroidota</taxon>
        <taxon>Sphingobacteriia</taxon>
        <taxon>Sphingobacteriales</taxon>
        <taxon>Sphingobacteriaceae</taxon>
        <taxon>Mucilaginibacter</taxon>
    </lineage>
</organism>
<dbReference type="Proteomes" id="UP000268007">
    <property type="component" value="Unassembled WGS sequence"/>
</dbReference>
<comment type="caution">
    <text evidence="1">The sequence shown here is derived from an EMBL/GenBank/DDBJ whole genome shotgun (WGS) entry which is preliminary data.</text>
</comment>
<gene>
    <name evidence="1" type="ORF">BDD43_2697</name>
</gene>
<evidence type="ECO:0000313" key="1">
    <source>
        <dbReference type="EMBL" id="RKR82513.1"/>
    </source>
</evidence>
<protein>
    <submittedName>
        <fullName evidence="1">Uncharacterized protein</fullName>
    </submittedName>
</protein>
<name>A0A495J178_9SPHI</name>
<accession>A0A495J178</accession>
<sequence>MPEGYFMYTRHYYYFFSVIDDKYQKNNAVKLSPKKIIKSPEKT</sequence>
<evidence type="ECO:0000313" key="2">
    <source>
        <dbReference type="Proteomes" id="UP000268007"/>
    </source>
</evidence>
<proteinExistence type="predicted"/>
<keyword evidence="2" id="KW-1185">Reference proteome</keyword>